<gene>
    <name evidence="1" type="ORF">ZBT109_2219</name>
</gene>
<keyword evidence="2" id="KW-1185">Reference proteome</keyword>
<proteinExistence type="predicted"/>
<dbReference type="KEGG" id="zpl:ZBT109_2219"/>
<protein>
    <submittedName>
        <fullName evidence="1">Ubiquitin-protein ligase</fullName>
    </submittedName>
</protein>
<dbReference type="AlphaFoldDB" id="A0A348HH50"/>
<evidence type="ECO:0000313" key="1">
    <source>
        <dbReference type="EMBL" id="BBG30952.1"/>
    </source>
</evidence>
<reference evidence="1 2" key="1">
    <citation type="submission" date="2018-09" db="EMBL/GenBank/DDBJ databases">
        <title>Zymobacter palmae IAM14233 (=T109) whole genome analysis.</title>
        <authorList>
            <person name="Yanase H."/>
        </authorList>
    </citation>
    <scope>NUCLEOTIDE SEQUENCE [LARGE SCALE GENOMIC DNA]</scope>
    <source>
        <strain evidence="1 2">IAM14233</strain>
    </source>
</reference>
<dbReference type="Proteomes" id="UP000267342">
    <property type="component" value="Chromosome"/>
</dbReference>
<dbReference type="GO" id="GO:0016874">
    <property type="term" value="F:ligase activity"/>
    <property type="evidence" value="ECO:0007669"/>
    <property type="project" value="UniProtKB-KW"/>
</dbReference>
<evidence type="ECO:0000313" key="2">
    <source>
        <dbReference type="Proteomes" id="UP000267342"/>
    </source>
</evidence>
<accession>A0A348HH50</accession>
<name>A0A348HH50_9GAMM</name>
<organism evidence="1 2">
    <name type="scientific">Zymobacter palmae</name>
    <dbReference type="NCBI Taxonomy" id="33074"/>
    <lineage>
        <taxon>Bacteria</taxon>
        <taxon>Pseudomonadati</taxon>
        <taxon>Pseudomonadota</taxon>
        <taxon>Gammaproteobacteria</taxon>
        <taxon>Oceanospirillales</taxon>
        <taxon>Halomonadaceae</taxon>
        <taxon>Zymobacter group</taxon>
        <taxon>Zymobacter</taxon>
    </lineage>
</organism>
<dbReference type="EMBL" id="AP018933">
    <property type="protein sequence ID" value="BBG30952.1"/>
    <property type="molecule type" value="Genomic_DNA"/>
</dbReference>
<sequence>MLHHFNTHVQLTQQGHHFHRRHSGFCTFIARFRAGAFDRLINRIDRQDTVGDRGVEFELQRVERAVALACNVFKVRRATANDGTECDHGVGHAGLEDTLDRQRQFPRTRDMNQRNVGFVNAVTYQAIDSAFDQSVDDVMVETADHDGIARIDVDELAFHLGNGVHGVFVLLAQAVPAPLKA</sequence>
<keyword evidence="1" id="KW-0436">Ligase</keyword>